<dbReference type="RefSeq" id="WP_267638114.1">
    <property type="nucleotide sequence ID" value="NZ_JAODIY010000011.1"/>
</dbReference>
<reference evidence="4 5" key="1">
    <citation type="journal article" date="2014" name="Int. J. Syst. Evol. Microbiol.">
        <title>Complete genome sequence of Corynebacterium casei LMG S-19264T (=DSM 44701T), isolated from a smear-ripened cheese.</title>
        <authorList>
            <consortium name="US DOE Joint Genome Institute (JGI-PGF)"/>
            <person name="Walter F."/>
            <person name="Albersmeier A."/>
            <person name="Kalinowski J."/>
            <person name="Ruckert C."/>
        </authorList>
    </citation>
    <scope>NUCLEOTIDE SEQUENCE [LARGE SCALE GENOMIC DNA]</scope>
    <source>
        <strain evidence="4 5">CGMCC 4.7215</strain>
    </source>
</reference>
<comment type="similarity">
    <text evidence="1">Belongs to the universal stress protein A family.</text>
</comment>
<dbReference type="EMBL" id="JBHSZQ010000011">
    <property type="protein sequence ID" value="MFC7125962.1"/>
    <property type="molecule type" value="Genomic_DNA"/>
</dbReference>
<evidence type="ECO:0000256" key="1">
    <source>
        <dbReference type="ARBA" id="ARBA00008791"/>
    </source>
</evidence>
<dbReference type="Proteomes" id="UP001596414">
    <property type="component" value="Unassembled WGS sequence"/>
</dbReference>
<proteinExistence type="inferred from homology"/>
<comment type="caution">
    <text evidence="4">The sequence shown here is derived from an EMBL/GenBank/DDBJ whole genome shotgun (WGS) entry which is preliminary data.</text>
</comment>
<evidence type="ECO:0000256" key="2">
    <source>
        <dbReference type="SAM" id="Coils"/>
    </source>
</evidence>
<evidence type="ECO:0000313" key="5">
    <source>
        <dbReference type="Proteomes" id="UP001596414"/>
    </source>
</evidence>
<dbReference type="InterPro" id="IPR006015">
    <property type="entry name" value="Universal_stress_UspA"/>
</dbReference>
<evidence type="ECO:0000259" key="3">
    <source>
        <dbReference type="Pfam" id="PF00582"/>
    </source>
</evidence>
<dbReference type="InterPro" id="IPR006016">
    <property type="entry name" value="UspA"/>
</dbReference>
<keyword evidence="2" id="KW-0175">Coiled coil</keyword>
<dbReference type="SUPFAM" id="SSF52402">
    <property type="entry name" value="Adenine nucleotide alpha hydrolases-like"/>
    <property type="match status" value="2"/>
</dbReference>
<gene>
    <name evidence="4" type="ORF">ACFQJ7_07905</name>
</gene>
<evidence type="ECO:0000313" key="4">
    <source>
        <dbReference type="EMBL" id="MFC7125962.1"/>
    </source>
</evidence>
<sequence>MTTRVLVPFDNSDQAEYALEHAVAEFESATIVLEHVIEPFTDYTGGAGYDTTRYKQQLENTEELIETVRAEYDDSDRIESVVHYGRPVHRILQTIDEEDIDQVFIGSHGRDGAARLLLGSVAETVARRSPVPVTVVRQPTDNHEHPDRVLVPFEGSETSEHALSFAFEQYDETTTTALYVAYPADDEESDLQDVFDTLENWETERTDHVESILSTATEVAKEHDRTVETDSVDGTPARAVVEYAEDHDIDRIILGSTGRDGLTRLLLGSVAETVVRRSPVSVTVVK</sequence>
<dbReference type="CDD" id="cd00293">
    <property type="entry name" value="USP-like"/>
    <property type="match status" value="2"/>
</dbReference>
<feature type="domain" description="UspA" evidence="3">
    <location>
        <begin position="1"/>
        <end position="137"/>
    </location>
</feature>
<dbReference type="InterPro" id="IPR014729">
    <property type="entry name" value="Rossmann-like_a/b/a_fold"/>
</dbReference>
<dbReference type="AlphaFoldDB" id="A0ABD5X4S1"/>
<dbReference type="Gene3D" id="3.40.50.620">
    <property type="entry name" value="HUPs"/>
    <property type="match status" value="2"/>
</dbReference>
<dbReference type="PANTHER" id="PTHR46268:SF24">
    <property type="entry name" value="UNIVERSAL STRESS PROTEIN"/>
    <property type="match status" value="1"/>
</dbReference>
<accession>A0ABD5X4S1</accession>
<dbReference type="Pfam" id="PF00582">
    <property type="entry name" value="Usp"/>
    <property type="match status" value="2"/>
</dbReference>
<feature type="domain" description="UspA" evidence="3">
    <location>
        <begin position="147"/>
        <end position="286"/>
    </location>
</feature>
<feature type="coiled-coil region" evidence="2">
    <location>
        <begin position="51"/>
        <end position="78"/>
    </location>
</feature>
<dbReference type="PRINTS" id="PR01438">
    <property type="entry name" value="UNVRSLSTRESS"/>
</dbReference>
<dbReference type="PANTHER" id="PTHR46268">
    <property type="entry name" value="STRESS RESPONSE PROTEIN NHAX"/>
    <property type="match status" value="1"/>
</dbReference>
<protein>
    <submittedName>
        <fullName evidence="4">Universal stress protein</fullName>
    </submittedName>
</protein>
<organism evidence="4 5">
    <name type="scientific">Halovenus rubra</name>
    <dbReference type="NCBI Taxonomy" id="869890"/>
    <lineage>
        <taxon>Archaea</taxon>
        <taxon>Methanobacteriati</taxon>
        <taxon>Methanobacteriota</taxon>
        <taxon>Stenosarchaea group</taxon>
        <taxon>Halobacteria</taxon>
        <taxon>Halobacteriales</taxon>
        <taxon>Haloarculaceae</taxon>
        <taxon>Halovenus</taxon>
    </lineage>
</organism>
<name>A0ABD5X4S1_9EURY</name>